<evidence type="ECO:0000313" key="2">
    <source>
        <dbReference type="Proteomes" id="UP001596058"/>
    </source>
</evidence>
<sequence length="269" mass="28340">MTPSLFAVALPAEDPAAADAHRSVLASLPARFRVGPALAPIQVISGRVPGWVHRAETAVTAGTPAVMLTHLGPANPDDLRKLASVADRAGALIAVDLPFAADRTWTAALPRLRQAVQKAALLRSLVTTTEPATLPEARLAQLAMIRAILDEVPSLTAASAHQDHYALTASEGRMAITVTAVVSPSGPPRHTLDLLGTDQHWHVDLTDEGPAHPAHITLADATGQHTTRPVFETGRRAAWIALFDALTGDRARLTCSIAELAELAEQCPS</sequence>
<comment type="caution">
    <text evidence="1">The sequence shown here is derived from an EMBL/GenBank/DDBJ whole genome shotgun (WGS) entry which is preliminary data.</text>
</comment>
<dbReference type="EMBL" id="JBHSPA010000012">
    <property type="protein sequence ID" value="MFC5824059.1"/>
    <property type="molecule type" value="Genomic_DNA"/>
</dbReference>
<organism evidence="1 2">
    <name type="scientific">Nonomuraea insulae</name>
    <dbReference type="NCBI Taxonomy" id="1616787"/>
    <lineage>
        <taxon>Bacteria</taxon>
        <taxon>Bacillati</taxon>
        <taxon>Actinomycetota</taxon>
        <taxon>Actinomycetes</taxon>
        <taxon>Streptosporangiales</taxon>
        <taxon>Streptosporangiaceae</taxon>
        <taxon>Nonomuraea</taxon>
    </lineage>
</organism>
<dbReference type="Proteomes" id="UP001596058">
    <property type="component" value="Unassembled WGS sequence"/>
</dbReference>
<name>A0ABW1CEI5_9ACTN</name>
<evidence type="ECO:0000313" key="1">
    <source>
        <dbReference type="EMBL" id="MFC5824059.1"/>
    </source>
</evidence>
<accession>A0ABW1CEI5</accession>
<gene>
    <name evidence="1" type="ORF">ACFPZ3_09380</name>
</gene>
<proteinExistence type="predicted"/>
<protein>
    <submittedName>
        <fullName evidence="1">Uncharacterized protein</fullName>
    </submittedName>
</protein>
<reference evidence="2" key="1">
    <citation type="journal article" date="2019" name="Int. J. Syst. Evol. Microbiol.">
        <title>The Global Catalogue of Microorganisms (GCM) 10K type strain sequencing project: providing services to taxonomists for standard genome sequencing and annotation.</title>
        <authorList>
            <consortium name="The Broad Institute Genomics Platform"/>
            <consortium name="The Broad Institute Genome Sequencing Center for Infectious Disease"/>
            <person name="Wu L."/>
            <person name="Ma J."/>
        </authorList>
    </citation>
    <scope>NUCLEOTIDE SEQUENCE [LARGE SCALE GENOMIC DNA]</scope>
    <source>
        <strain evidence="2">CCUG 53903</strain>
    </source>
</reference>
<keyword evidence="2" id="KW-1185">Reference proteome</keyword>